<dbReference type="STRING" id="1444770.AF72_10810"/>
<dbReference type="InterPro" id="IPR018323">
    <property type="entry name" value="OM_lipoprot_carrier_LolA_Pbac"/>
</dbReference>
<evidence type="ECO:0000256" key="6">
    <source>
        <dbReference type="ARBA" id="ARBA00022729"/>
    </source>
</evidence>
<evidence type="ECO:0000313" key="11">
    <source>
        <dbReference type="EMBL" id="EWS77430.1"/>
    </source>
</evidence>
<keyword evidence="9 10" id="KW-0143">Chaperone</keyword>
<comment type="similarity">
    <text evidence="2 10">Belongs to the LolA family.</text>
</comment>
<dbReference type="SUPFAM" id="SSF89392">
    <property type="entry name" value="Prokaryotic lipoproteins and lipoprotein localization factors"/>
    <property type="match status" value="1"/>
</dbReference>
<comment type="subunit">
    <text evidence="3 10">Monomer.</text>
</comment>
<sequence>MSIRLIYPGAVTIQAFHSWMMPMFSHFRYVVFAVALVSGPVCAGARGDLSAFTRGLKTLQGHFSQEVIDTQGKVKEHSIGTVALSLPNLLRWECNTPYKQLVVADGKRVWLFDPDLNQASVRFQGDEERNSPLIALIDPTQLDRKYDVSEEVTLRDGLRWLSLTPRAGTEASFQSASFGFTQAELVRMEVVDTLGQRTVIAFSGWQRNPVLAVDTFRFTPGKNVDVIGDR</sequence>
<evidence type="ECO:0000313" key="12">
    <source>
        <dbReference type="Proteomes" id="UP000020406"/>
    </source>
</evidence>
<dbReference type="PANTHER" id="PTHR35869">
    <property type="entry name" value="OUTER-MEMBRANE LIPOPROTEIN CARRIER PROTEIN"/>
    <property type="match status" value="1"/>
</dbReference>
<dbReference type="InterPro" id="IPR029046">
    <property type="entry name" value="LolA/LolB/LppX"/>
</dbReference>
<gene>
    <name evidence="10" type="primary">lolA</name>
    <name evidence="11" type="ORF">AF72_10810</name>
</gene>
<dbReference type="InterPro" id="IPR004564">
    <property type="entry name" value="OM_lipoprot_carrier_LolA-like"/>
</dbReference>
<organism evidence="11 12">
    <name type="scientific">Xylella taiwanensis</name>
    <dbReference type="NCBI Taxonomy" id="1444770"/>
    <lineage>
        <taxon>Bacteria</taxon>
        <taxon>Pseudomonadati</taxon>
        <taxon>Pseudomonadota</taxon>
        <taxon>Gammaproteobacteria</taxon>
        <taxon>Lysobacterales</taxon>
        <taxon>Lysobacteraceae</taxon>
        <taxon>Xylella</taxon>
    </lineage>
</organism>
<evidence type="ECO:0000256" key="2">
    <source>
        <dbReference type="ARBA" id="ARBA00007615"/>
    </source>
</evidence>
<keyword evidence="7 10" id="KW-0574">Periplasm</keyword>
<name>Z9JGA7_9GAMM</name>
<evidence type="ECO:0000256" key="7">
    <source>
        <dbReference type="ARBA" id="ARBA00022764"/>
    </source>
</evidence>
<evidence type="ECO:0000256" key="10">
    <source>
        <dbReference type="HAMAP-Rule" id="MF_00240"/>
    </source>
</evidence>
<dbReference type="eggNOG" id="COG2834">
    <property type="taxonomic scope" value="Bacteria"/>
</dbReference>
<comment type="caution">
    <text evidence="11">The sequence shown here is derived from an EMBL/GenBank/DDBJ whole genome shotgun (WGS) entry which is preliminary data.</text>
</comment>
<comment type="subcellular location">
    <subcellularLocation>
        <location evidence="1 10">Periplasm</location>
    </subcellularLocation>
</comment>
<evidence type="ECO:0000256" key="3">
    <source>
        <dbReference type="ARBA" id="ARBA00011245"/>
    </source>
</evidence>
<dbReference type="CDD" id="cd16325">
    <property type="entry name" value="LolA"/>
    <property type="match status" value="1"/>
</dbReference>
<reference evidence="11 12" key="1">
    <citation type="journal article" date="2014" name="Genome Announc.">
        <title>Draft Genome Sequence of Xylella fastidiosa Pear Leaf Scorch Strain in Taiwan.</title>
        <authorList>
            <person name="Su C.C."/>
            <person name="Deng W.L."/>
            <person name="Jan F.J."/>
            <person name="Chang C.J."/>
            <person name="Huang H."/>
            <person name="Chen J."/>
        </authorList>
    </citation>
    <scope>NUCLEOTIDE SEQUENCE [LARGE SCALE GENOMIC DNA]</scope>
    <source>
        <strain evidence="11 12">PLS229</strain>
    </source>
</reference>
<keyword evidence="6" id="KW-0732">Signal</keyword>
<dbReference type="GO" id="GO:0044874">
    <property type="term" value="P:lipoprotein localization to outer membrane"/>
    <property type="evidence" value="ECO:0007669"/>
    <property type="project" value="UniProtKB-UniRule"/>
</dbReference>
<dbReference type="GO" id="GO:0042953">
    <property type="term" value="P:lipoprotein transport"/>
    <property type="evidence" value="ECO:0007669"/>
    <property type="project" value="InterPro"/>
</dbReference>
<evidence type="ECO:0000256" key="5">
    <source>
        <dbReference type="ARBA" id="ARBA00022448"/>
    </source>
</evidence>
<accession>Z9JGA7</accession>
<proteinExistence type="inferred from homology"/>
<dbReference type="EMBL" id="JDSQ01000020">
    <property type="protein sequence ID" value="EWS77430.1"/>
    <property type="molecule type" value="Genomic_DNA"/>
</dbReference>
<keyword evidence="8 10" id="KW-0653">Protein transport</keyword>
<dbReference type="PANTHER" id="PTHR35869:SF1">
    <property type="entry name" value="OUTER-MEMBRANE LIPOPROTEIN CARRIER PROTEIN"/>
    <property type="match status" value="1"/>
</dbReference>
<evidence type="ECO:0000256" key="1">
    <source>
        <dbReference type="ARBA" id="ARBA00004418"/>
    </source>
</evidence>
<dbReference type="HAMAP" id="MF_00240">
    <property type="entry name" value="LolA"/>
    <property type="match status" value="1"/>
</dbReference>
<evidence type="ECO:0000256" key="8">
    <source>
        <dbReference type="ARBA" id="ARBA00022927"/>
    </source>
</evidence>
<dbReference type="NCBIfam" id="TIGR00547">
    <property type="entry name" value="lolA"/>
    <property type="match status" value="1"/>
</dbReference>
<dbReference type="Gene3D" id="2.50.20.10">
    <property type="entry name" value="Lipoprotein localisation LolA/LolB/LppX"/>
    <property type="match status" value="1"/>
</dbReference>
<evidence type="ECO:0000256" key="4">
    <source>
        <dbReference type="ARBA" id="ARBA00014035"/>
    </source>
</evidence>
<comment type="function">
    <text evidence="10">Participates in the translocation of lipoproteins from the inner membrane to the outer membrane. Only forms a complex with a lipoprotein if the residue after the N-terminal Cys is not an aspartate (The Asp acts as a targeting signal to indicate that the lipoprotein should stay in the inner membrane).</text>
</comment>
<dbReference type="GO" id="GO:0030288">
    <property type="term" value="C:outer membrane-bounded periplasmic space"/>
    <property type="evidence" value="ECO:0007669"/>
    <property type="project" value="TreeGrafter"/>
</dbReference>
<dbReference type="Proteomes" id="UP000020406">
    <property type="component" value="Unassembled WGS sequence"/>
</dbReference>
<dbReference type="PATRIC" id="fig|1444770.3.peg.2557"/>
<dbReference type="Pfam" id="PF03548">
    <property type="entry name" value="LolA"/>
    <property type="match status" value="1"/>
</dbReference>
<protein>
    <recommendedName>
        <fullName evidence="4 10">Outer-membrane lipoprotein carrier protein</fullName>
    </recommendedName>
</protein>
<keyword evidence="5 10" id="KW-0813">Transport</keyword>
<evidence type="ECO:0000256" key="9">
    <source>
        <dbReference type="ARBA" id="ARBA00023186"/>
    </source>
</evidence>
<dbReference type="AlphaFoldDB" id="Z9JGA7"/>